<feature type="transmembrane region" description="Helical" evidence="1">
    <location>
        <begin position="843"/>
        <end position="863"/>
    </location>
</feature>
<gene>
    <name evidence="2" type="ORF">QOZ99_004018</name>
</gene>
<dbReference type="Gene3D" id="3.30.70.1320">
    <property type="entry name" value="Multidrug efflux transporter AcrB pore domain like"/>
    <property type="match status" value="1"/>
</dbReference>
<dbReference type="SUPFAM" id="SSF82866">
    <property type="entry name" value="Multidrug efflux transporter AcrB transmembrane domain"/>
    <property type="match status" value="2"/>
</dbReference>
<dbReference type="EMBL" id="JAUSVR010000021">
    <property type="protein sequence ID" value="MDQ0513102.1"/>
    <property type="molecule type" value="Genomic_DNA"/>
</dbReference>
<feature type="transmembrane region" description="Helical" evidence="1">
    <location>
        <begin position="946"/>
        <end position="965"/>
    </location>
</feature>
<feature type="transmembrane region" description="Helical" evidence="1">
    <location>
        <begin position="462"/>
        <end position="481"/>
    </location>
</feature>
<dbReference type="InterPro" id="IPR027463">
    <property type="entry name" value="AcrB_DN_DC_subdom"/>
</dbReference>
<comment type="caution">
    <text evidence="2">The sequence shown here is derived from an EMBL/GenBank/DDBJ whole genome shotgun (WGS) entry which is preliminary data.</text>
</comment>
<organism evidence="2 3">
    <name type="scientific">Ancylobacter amanitiformis</name>
    <dbReference type="NCBI Taxonomy" id="217069"/>
    <lineage>
        <taxon>Bacteria</taxon>
        <taxon>Pseudomonadati</taxon>
        <taxon>Pseudomonadota</taxon>
        <taxon>Alphaproteobacteria</taxon>
        <taxon>Hyphomicrobiales</taxon>
        <taxon>Xanthobacteraceae</taxon>
        <taxon>Ancylobacter</taxon>
    </lineage>
</organism>
<feature type="transmembrane region" description="Helical" evidence="1">
    <location>
        <begin position="333"/>
        <end position="352"/>
    </location>
</feature>
<protein>
    <submittedName>
        <fullName evidence="2">Multidrug efflux pump</fullName>
    </submittedName>
</protein>
<keyword evidence="1" id="KW-0472">Membrane</keyword>
<evidence type="ECO:0000313" key="3">
    <source>
        <dbReference type="Proteomes" id="UP001235094"/>
    </source>
</evidence>
<sequence length="1024" mass="110968">MGLPEICIRRPVFATVLSLLMVLVGIVAYSRLTVREYPNIDEPVVSVVTRYPGASATIVESQVTQVLEGSIAGIEGIDVLESTSRSESSRITVRFRPEVNADVAASDVRDRVSRVRQRLPDEIDEPVISKVEADAQPVVFVVFRSDRMNGLELTDYIDRYVVDRFKNLTGVADVQIYGERRYAMRVWIDRERLAAYELTVQDIETALRAQNVEIPAGRIESVNREFTVLSRTALASVEQFNDIIVKRAGTAQVRLADVAKVELGAADERRSSRFNGGQAIIVGIVKQAVANPLDVSSGVRGVLPAVNESLPEGMSASIGNDNAVFIDRSIRSVFHTIFEAVVLVVLVIVVFLRSFRASIIPIVTIPISLITTFAVMYVLGFSVNTLTLLALVLAIGLVVDDAIVVLENIFRHIEHGMKPIPAALKGSREIGFAVVAMTLTLAAVYAPVAFAPGRTGRLFLEFALTLAGAVLISGFVALTLTPMMCSRLLRHEEKPGRISAFVEGCLRGLESGYRAALTLALRLRVLVLLVALVVAGASAVLIRVLPSELSPVEDRGVVRVTGSGPEGSTLSYTSRYTNEVEGILEKLPEMESVLIINGMPEVHRFLVIGRLKDWDERDRRQQEIVRATAPDLRRIAGVNAYANNPPSLGASNNSRPIEFVLQTSGTYEELDTYVNRFLDRIADYPGLASVESDLKLNKPEISIAIDRAKAADLGIDVSVLGRTLESLLGGRQVTRFEVGGEQYDVYVQLDASDRASPATLDTIYLRAANGQMVQLSNLVNIAETVAPQELKRFNQLRSATISANLAPGYAQGEVLAFLDQTAREVLPQTVQTDVSGQSREYRAAGQSLLLVFILALGFIYLVLAAQFESFRDPVIIMLTVPLSMTGALAALYFAGGTLNVYSQIGLVTLVGLITKHGILIVEFANQQQEAGLDRRAAVIEAATLRLRPILMTTGAMVLGAVPLAMASGAGAESRSQIGWVIVGGMTLGTLLTLFVVPAVYSFIGRVHHVAHAEIAPGLVHTPGE</sequence>
<reference evidence="2 3" key="1">
    <citation type="submission" date="2023-07" db="EMBL/GenBank/DDBJ databases">
        <title>Genomic Encyclopedia of Type Strains, Phase IV (KMG-IV): sequencing the most valuable type-strain genomes for metagenomic binning, comparative biology and taxonomic classification.</title>
        <authorList>
            <person name="Goeker M."/>
        </authorList>
    </citation>
    <scope>NUCLEOTIDE SEQUENCE [LARGE SCALE GENOMIC DNA]</scope>
    <source>
        <strain evidence="2 3">DSM 15561</strain>
    </source>
</reference>
<keyword evidence="1" id="KW-0812">Transmembrane</keyword>
<feature type="transmembrane region" description="Helical" evidence="1">
    <location>
        <begin position="386"/>
        <end position="410"/>
    </location>
</feature>
<dbReference type="PRINTS" id="PR00702">
    <property type="entry name" value="ACRIFLAVINRP"/>
</dbReference>
<keyword evidence="3" id="KW-1185">Reference proteome</keyword>
<name>A0ABU0LWJ6_9HYPH</name>
<dbReference type="SUPFAM" id="SSF82714">
    <property type="entry name" value="Multidrug efflux transporter AcrB TolC docking domain, DN and DC subdomains"/>
    <property type="match status" value="2"/>
</dbReference>
<dbReference type="PANTHER" id="PTHR32063">
    <property type="match status" value="1"/>
</dbReference>
<dbReference type="Gene3D" id="3.30.70.1440">
    <property type="entry name" value="Multidrug efflux transporter AcrB pore domain"/>
    <property type="match status" value="1"/>
</dbReference>
<feature type="transmembrane region" description="Helical" evidence="1">
    <location>
        <begin position="875"/>
        <end position="894"/>
    </location>
</feature>
<evidence type="ECO:0000313" key="2">
    <source>
        <dbReference type="EMBL" id="MDQ0513102.1"/>
    </source>
</evidence>
<dbReference type="Gene3D" id="3.30.2090.10">
    <property type="entry name" value="Multidrug efflux transporter AcrB TolC docking domain, DN and DC subdomains"/>
    <property type="match status" value="2"/>
</dbReference>
<evidence type="ECO:0000256" key="1">
    <source>
        <dbReference type="SAM" id="Phobius"/>
    </source>
</evidence>
<dbReference type="PANTHER" id="PTHR32063:SF14">
    <property type="entry name" value="BLL4319 PROTEIN"/>
    <property type="match status" value="1"/>
</dbReference>
<dbReference type="SUPFAM" id="SSF82693">
    <property type="entry name" value="Multidrug efflux transporter AcrB pore domain, PN1, PN2, PC1 and PC2 subdomains"/>
    <property type="match status" value="3"/>
</dbReference>
<feature type="transmembrane region" description="Helical" evidence="1">
    <location>
        <begin position="523"/>
        <end position="545"/>
    </location>
</feature>
<dbReference type="Pfam" id="PF00873">
    <property type="entry name" value="ACR_tran"/>
    <property type="match status" value="1"/>
</dbReference>
<accession>A0ABU0LWJ6</accession>
<dbReference type="Gene3D" id="3.30.70.1430">
    <property type="entry name" value="Multidrug efflux transporter AcrB pore domain"/>
    <property type="match status" value="2"/>
</dbReference>
<feature type="transmembrane region" description="Helical" evidence="1">
    <location>
        <begin position="359"/>
        <end position="380"/>
    </location>
</feature>
<feature type="transmembrane region" description="Helical" evidence="1">
    <location>
        <begin position="430"/>
        <end position="450"/>
    </location>
</feature>
<feature type="transmembrane region" description="Helical" evidence="1">
    <location>
        <begin position="12"/>
        <end position="32"/>
    </location>
</feature>
<keyword evidence="1" id="KW-1133">Transmembrane helix</keyword>
<dbReference type="Proteomes" id="UP001235094">
    <property type="component" value="Unassembled WGS sequence"/>
</dbReference>
<proteinExistence type="predicted"/>
<feature type="transmembrane region" description="Helical" evidence="1">
    <location>
        <begin position="900"/>
        <end position="925"/>
    </location>
</feature>
<dbReference type="InterPro" id="IPR001036">
    <property type="entry name" value="Acrflvin-R"/>
</dbReference>
<dbReference type="Gene3D" id="1.20.1640.10">
    <property type="entry name" value="Multidrug efflux transporter AcrB transmembrane domain"/>
    <property type="match status" value="2"/>
</dbReference>
<feature type="transmembrane region" description="Helical" evidence="1">
    <location>
        <begin position="977"/>
        <end position="1003"/>
    </location>
</feature>
<dbReference type="RefSeq" id="WP_306891746.1">
    <property type="nucleotide sequence ID" value="NZ_JAUSVR010000021.1"/>
</dbReference>